<keyword evidence="2" id="KW-0614">Plasmid</keyword>
<dbReference type="Proteomes" id="UP000236536">
    <property type="component" value="Plasmid pP66_h"/>
</dbReference>
<accession>A0ABN5GW01</accession>
<geneLocation type="plasmid" evidence="2 3">
    <name>pP66_h</name>
</geneLocation>
<keyword evidence="1" id="KW-0175">Coiled coil</keyword>
<evidence type="ECO:0008006" key="4">
    <source>
        <dbReference type="Google" id="ProtNLM"/>
    </source>
</evidence>
<name>A0ABN5GW01_9RHOB</name>
<reference evidence="2 3" key="2">
    <citation type="journal article" date="2017" name="Int. J. Syst. Evol. Microbiol.">
        <title>Adaptation of Surface-Associated Bacteria to the Open Ocean: A Genomically Distinct Subpopulation of Phaeobacter gallaeciensis Colonizes Pacific Mesozooplankton.</title>
        <authorList>
            <person name="Freese H.M."/>
            <person name="Methner A."/>
            <person name="Overmann J."/>
        </authorList>
    </citation>
    <scope>NUCLEOTIDE SEQUENCE [LARGE SCALE GENOMIC DNA]</scope>
    <source>
        <strain evidence="2 3">P66</strain>
    </source>
</reference>
<evidence type="ECO:0000256" key="1">
    <source>
        <dbReference type="SAM" id="Coils"/>
    </source>
</evidence>
<evidence type="ECO:0000313" key="3">
    <source>
        <dbReference type="Proteomes" id="UP000236536"/>
    </source>
</evidence>
<evidence type="ECO:0000313" key="2">
    <source>
        <dbReference type="EMBL" id="AUQ97362.1"/>
    </source>
</evidence>
<dbReference type="EMBL" id="CP010713">
    <property type="protein sequence ID" value="AUQ97362.1"/>
    <property type="molecule type" value="Genomic_DNA"/>
</dbReference>
<organism evidence="2 3">
    <name type="scientific">Phaeobacter inhibens</name>
    <dbReference type="NCBI Taxonomy" id="221822"/>
    <lineage>
        <taxon>Bacteria</taxon>
        <taxon>Pseudomonadati</taxon>
        <taxon>Pseudomonadota</taxon>
        <taxon>Alphaproteobacteria</taxon>
        <taxon>Rhodobacterales</taxon>
        <taxon>Roseobacteraceae</taxon>
        <taxon>Phaeobacter</taxon>
    </lineage>
</organism>
<gene>
    <name evidence="2" type="ORF">PhaeoP66_04636</name>
</gene>
<dbReference type="RefSeq" id="WP_092465276.1">
    <property type="nucleotide sequence ID" value="NZ_CP010616.1"/>
</dbReference>
<proteinExistence type="predicted"/>
<sequence>MGYYKTFMAGCAALALAGCKTDISEITDDQLLSLLGNGSSPAQITEGTRECVEVLGGVNEAVYRDVPGDVMGMMKTECRKQLQGWLDDPRRNSTELQVSDFDREDLAQRIIALDDAQAAERETQREAEEAERAAQREAEAAARIEKMGAELAEVTAQAQELRSAFEARREVLAPACETLRGLREELQAKNRVHSLFNRGLPSACTGETLRVEAGQLAAFEERVASFEIPDANQLMFASVPSLPRIDLEKIDQQIERVEAVTADYRTALSEE</sequence>
<feature type="coiled-coil region" evidence="1">
    <location>
        <begin position="113"/>
        <end position="164"/>
    </location>
</feature>
<reference evidence="2 3" key="1">
    <citation type="journal article" date="2017" name="Genome Biol. Evol.">
        <title>Trajectories and Drivers of Genome Evolution in Surface-Associated Marine Phaeobacter.</title>
        <authorList>
            <person name="Freese H.M."/>
            <person name="Sikorski J."/>
            <person name="Bunk B."/>
            <person name="Scheuner C."/>
            <person name="Meier-Kolthoff J.P."/>
            <person name="Sproer C."/>
            <person name="Gram L."/>
            <person name="Overmann J."/>
        </authorList>
    </citation>
    <scope>NUCLEOTIDE SEQUENCE [LARGE SCALE GENOMIC DNA]</scope>
    <source>
        <strain evidence="2 3">P66</strain>
    </source>
</reference>
<protein>
    <recommendedName>
        <fullName evidence="4">Lipoprotein</fullName>
    </recommendedName>
</protein>
<dbReference type="PROSITE" id="PS51257">
    <property type="entry name" value="PROKAR_LIPOPROTEIN"/>
    <property type="match status" value="1"/>
</dbReference>
<keyword evidence="3" id="KW-1185">Reference proteome</keyword>